<evidence type="ECO:0000313" key="4">
    <source>
        <dbReference type="Proteomes" id="UP000053257"/>
    </source>
</evidence>
<dbReference type="GO" id="GO:0009251">
    <property type="term" value="P:glucan catabolic process"/>
    <property type="evidence" value="ECO:0007669"/>
    <property type="project" value="TreeGrafter"/>
</dbReference>
<feature type="chain" id="PRO_5002169354" evidence="1">
    <location>
        <begin position="19"/>
        <end position="350"/>
    </location>
</feature>
<dbReference type="CDD" id="cd02181">
    <property type="entry name" value="GH16_fungal_Lam16A_glucanase"/>
    <property type="match status" value="1"/>
</dbReference>
<accession>A0A0C3S6N4</accession>
<evidence type="ECO:0000259" key="2">
    <source>
        <dbReference type="PROSITE" id="PS51762"/>
    </source>
</evidence>
<feature type="domain" description="GH16" evidence="2">
    <location>
        <begin position="13"/>
        <end position="318"/>
    </location>
</feature>
<dbReference type="InterPro" id="IPR000757">
    <property type="entry name" value="Beta-glucanase-like"/>
</dbReference>
<dbReference type="InterPro" id="IPR013320">
    <property type="entry name" value="ConA-like_dom_sf"/>
</dbReference>
<gene>
    <name evidence="3" type="ORF">PHLGIDRAFT_129632</name>
</gene>
<dbReference type="PROSITE" id="PS51762">
    <property type="entry name" value="GH16_2"/>
    <property type="match status" value="1"/>
</dbReference>
<dbReference type="HOGENOM" id="CLU_016972_2_1_1"/>
<dbReference type="Pfam" id="PF26113">
    <property type="entry name" value="GH16_XgeA"/>
    <property type="match status" value="1"/>
</dbReference>
<dbReference type="SUPFAM" id="SSF49899">
    <property type="entry name" value="Concanavalin A-like lectins/glucanases"/>
    <property type="match status" value="1"/>
</dbReference>
<dbReference type="STRING" id="745531.A0A0C3S6N4"/>
<reference evidence="3 4" key="1">
    <citation type="journal article" date="2014" name="PLoS Genet.">
        <title>Analysis of the Phlebiopsis gigantea genome, transcriptome and secretome provides insight into its pioneer colonization strategies of wood.</title>
        <authorList>
            <person name="Hori C."/>
            <person name="Ishida T."/>
            <person name="Igarashi K."/>
            <person name="Samejima M."/>
            <person name="Suzuki H."/>
            <person name="Master E."/>
            <person name="Ferreira P."/>
            <person name="Ruiz-Duenas F.J."/>
            <person name="Held B."/>
            <person name="Canessa P."/>
            <person name="Larrondo L.F."/>
            <person name="Schmoll M."/>
            <person name="Druzhinina I.S."/>
            <person name="Kubicek C.P."/>
            <person name="Gaskell J.A."/>
            <person name="Kersten P."/>
            <person name="St John F."/>
            <person name="Glasner J."/>
            <person name="Sabat G."/>
            <person name="Splinter BonDurant S."/>
            <person name="Syed K."/>
            <person name="Yadav J."/>
            <person name="Mgbeahuruike A.C."/>
            <person name="Kovalchuk A."/>
            <person name="Asiegbu F.O."/>
            <person name="Lackner G."/>
            <person name="Hoffmeister D."/>
            <person name="Rencoret J."/>
            <person name="Gutierrez A."/>
            <person name="Sun H."/>
            <person name="Lindquist E."/>
            <person name="Barry K."/>
            <person name="Riley R."/>
            <person name="Grigoriev I.V."/>
            <person name="Henrissat B."/>
            <person name="Kues U."/>
            <person name="Berka R.M."/>
            <person name="Martinez A.T."/>
            <person name="Covert S.F."/>
            <person name="Blanchette R.A."/>
            <person name="Cullen D."/>
        </authorList>
    </citation>
    <scope>NUCLEOTIDE SEQUENCE [LARGE SCALE GENOMIC DNA]</scope>
    <source>
        <strain evidence="3 4">11061_1 CR5-6</strain>
    </source>
</reference>
<dbReference type="GO" id="GO:0004553">
    <property type="term" value="F:hydrolase activity, hydrolyzing O-glycosyl compounds"/>
    <property type="evidence" value="ECO:0007669"/>
    <property type="project" value="InterPro"/>
</dbReference>
<evidence type="ECO:0000313" key="3">
    <source>
        <dbReference type="EMBL" id="KIP04230.1"/>
    </source>
</evidence>
<dbReference type="Proteomes" id="UP000053257">
    <property type="component" value="Unassembled WGS sequence"/>
</dbReference>
<keyword evidence="3" id="KW-0378">Hydrolase</keyword>
<dbReference type="InterPro" id="IPR050546">
    <property type="entry name" value="Glycosyl_Hydrlase_16"/>
</dbReference>
<feature type="signal peptide" evidence="1">
    <location>
        <begin position="1"/>
        <end position="18"/>
    </location>
</feature>
<sequence length="350" mass="37848">MYSLVVLASLLLPGIANAQYTMVKEYIGEHFFDDWSFYNNFDNLTNGDAFFVSASDASKDKLAFVNNAGNAIMQVDNFTNVDFNTKRNSIRITSNDQYTVGSLWIADIMHVPYGCSVWPAWWASAPNWPDGGEIDTLEGVNQVTMSHMALHTSPGCMQSNTSVETSKLVNTTDCSTAVNNNEGCTVTNPGPTYGPEFAAGGGGVFVTEFAAKGISIWYFNRTNIPKSIQGNASSVDTSTLGTPVANWASDGCKITEFFEPQQLVFDITLCGDFAGNDAIFQQTCSGICYEDFVLGPPSYYDTAYFEVSYVRVYGLPGELTVIGSGAPRSADIVGMLSLLVGVVAALLLTW</sequence>
<name>A0A0C3S6N4_PHLG1</name>
<organism evidence="3 4">
    <name type="scientific">Phlebiopsis gigantea (strain 11061_1 CR5-6)</name>
    <name type="common">White-rot fungus</name>
    <name type="synonym">Peniophora gigantea</name>
    <dbReference type="NCBI Taxonomy" id="745531"/>
    <lineage>
        <taxon>Eukaryota</taxon>
        <taxon>Fungi</taxon>
        <taxon>Dikarya</taxon>
        <taxon>Basidiomycota</taxon>
        <taxon>Agaricomycotina</taxon>
        <taxon>Agaricomycetes</taxon>
        <taxon>Polyporales</taxon>
        <taxon>Phanerochaetaceae</taxon>
        <taxon>Phlebiopsis</taxon>
    </lineage>
</organism>
<dbReference type="PANTHER" id="PTHR10963">
    <property type="entry name" value="GLYCOSYL HYDROLASE-RELATED"/>
    <property type="match status" value="1"/>
</dbReference>
<evidence type="ECO:0000256" key="1">
    <source>
        <dbReference type="SAM" id="SignalP"/>
    </source>
</evidence>
<protein>
    <submittedName>
        <fullName evidence="3">Glycoside hydrolase family 16 protein</fullName>
    </submittedName>
</protein>
<dbReference type="FunFam" id="2.60.120.200:FF:000179">
    <property type="entry name" value="Unplaced genomic scaffold supercont1.19, whole genome shotgun sequence"/>
    <property type="match status" value="1"/>
</dbReference>
<dbReference type="Gene3D" id="2.60.120.200">
    <property type="match status" value="1"/>
</dbReference>
<dbReference type="OrthoDB" id="192832at2759"/>
<dbReference type="PANTHER" id="PTHR10963:SF24">
    <property type="entry name" value="GLYCOSIDASE C21B10.07-RELATED"/>
    <property type="match status" value="1"/>
</dbReference>
<keyword evidence="1" id="KW-0732">Signal</keyword>
<dbReference type="AlphaFoldDB" id="A0A0C3S6N4"/>
<dbReference type="EMBL" id="KN840581">
    <property type="protein sequence ID" value="KIP04230.1"/>
    <property type="molecule type" value="Genomic_DNA"/>
</dbReference>
<keyword evidence="4" id="KW-1185">Reference proteome</keyword>
<proteinExistence type="predicted"/>